<dbReference type="RefSeq" id="WP_310306524.1">
    <property type="nucleotide sequence ID" value="NZ_BAAAPS010000006.1"/>
</dbReference>
<keyword evidence="2 5" id="KW-0812">Transmembrane</keyword>
<name>A0ABU2C1Y8_9ACTN</name>
<proteinExistence type="predicted"/>
<keyword evidence="8" id="KW-1185">Reference proteome</keyword>
<dbReference type="Pfam" id="PF13515">
    <property type="entry name" value="FUSC_2"/>
    <property type="match status" value="1"/>
</dbReference>
<comment type="subcellular location">
    <subcellularLocation>
        <location evidence="1">Membrane</location>
        <topology evidence="1">Multi-pass membrane protein</topology>
    </subcellularLocation>
</comment>
<feature type="transmembrane region" description="Helical" evidence="5">
    <location>
        <begin position="110"/>
        <end position="131"/>
    </location>
</feature>
<dbReference type="InterPro" id="IPR049453">
    <property type="entry name" value="Memb_transporter_dom"/>
</dbReference>
<dbReference type="Proteomes" id="UP001183648">
    <property type="component" value="Unassembled WGS sequence"/>
</dbReference>
<gene>
    <name evidence="7" type="ORF">J2S63_004215</name>
</gene>
<keyword evidence="4 5" id="KW-0472">Membrane</keyword>
<evidence type="ECO:0000313" key="8">
    <source>
        <dbReference type="Proteomes" id="UP001183648"/>
    </source>
</evidence>
<evidence type="ECO:0000256" key="3">
    <source>
        <dbReference type="ARBA" id="ARBA00022989"/>
    </source>
</evidence>
<evidence type="ECO:0000256" key="1">
    <source>
        <dbReference type="ARBA" id="ARBA00004141"/>
    </source>
</evidence>
<sequence length="373" mass="40233">MTTPEPQAGQPWELVFARGRVSFDMRVRRLRSKSWQIGQCGVAAGVAWFVAKNLLDHPTPFFAPISAVVSLGLTYGQRRQRVVEMTIGVAIGVLVGDLLVHLMGSGGWQMALIVMLAMSSAILLNASGLLVTQAAVQSIVITALVPQSGQAFLRWTDALVGGAVALVAATVVPRAPLRRPREQAAFVVGRIAQLLRGSATAIRDGDLDPTLELLRDARATDVLVDELRLAADEGLAVVRSSPFRVRHKGSVRRLADYVEPLDLALRNTRVLVRRVAVAVYRRAPLPRAYALLCDDLADVVDEMAAELRADRTPASVQPRLVALAHATSAVERSHDLSAEVVLAQLRSIVADLLRLTGMGTLESTDAIPPLRPE</sequence>
<evidence type="ECO:0000313" key="7">
    <source>
        <dbReference type="EMBL" id="MDR7364662.1"/>
    </source>
</evidence>
<feature type="domain" description="Integral membrane bound transporter" evidence="6">
    <location>
        <begin position="47"/>
        <end position="167"/>
    </location>
</feature>
<evidence type="ECO:0000256" key="4">
    <source>
        <dbReference type="ARBA" id="ARBA00023136"/>
    </source>
</evidence>
<evidence type="ECO:0000256" key="5">
    <source>
        <dbReference type="SAM" id="Phobius"/>
    </source>
</evidence>
<comment type="caution">
    <text evidence="7">The sequence shown here is derived from an EMBL/GenBank/DDBJ whole genome shotgun (WGS) entry which is preliminary data.</text>
</comment>
<protein>
    <submittedName>
        <fullName evidence="7">Uncharacterized membrane protein YgaE (UPF0421/DUF939 family)</fullName>
    </submittedName>
</protein>
<dbReference type="EMBL" id="JAVDYG010000001">
    <property type="protein sequence ID" value="MDR7364662.1"/>
    <property type="molecule type" value="Genomic_DNA"/>
</dbReference>
<feature type="transmembrane region" description="Helical" evidence="5">
    <location>
        <begin position="152"/>
        <end position="172"/>
    </location>
</feature>
<accession>A0ABU2C1Y8</accession>
<evidence type="ECO:0000256" key="2">
    <source>
        <dbReference type="ARBA" id="ARBA00022692"/>
    </source>
</evidence>
<organism evidence="7 8">
    <name type="scientific">Nocardioides marmoribigeumensis</name>
    <dbReference type="NCBI Taxonomy" id="433649"/>
    <lineage>
        <taxon>Bacteria</taxon>
        <taxon>Bacillati</taxon>
        <taxon>Actinomycetota</taxon>
        <taxon>Actinomycetes</taxon>
        <taxon>Propionibacteriales</taxon>
        <taxon>Nocardioidaceae</taxon>
        <taxon>Nocardioides</taxon>
    </lineage>
</organism>
<evidence type="ECO:0000259" key="6">
    <source>
        <dbReference type="Pfam" id="PF13515"/>
    </source>
</evidence>
<reference evidence="7 8" key="1">
    <citation type="submission" date="2023-07" db="EMBL/GenBank/DDBJ databases">
        <title>Sequencing the genomes of 1000 actinobacteria strains.</title>
        <authorList>
            <person name="Klenk H.-P."/>
        </authorList>
    </citation>
    <scope>NUCLEOTIDE SEQUENCE [LARGE SCALE GENOMIC DNA]</scope>
    <source>
        <strain evidence="7 8">DSM 19426</strain>
    </source>
</reference>
<feature type="transmembrane region" description="Helical" evidence="5">
    <location>
        <begin position="82"/>
        <end position="104"/>
    </location>
</feature>
<keyword evidence="3 5" id="KW-1133">Transmembrane helix</keyword>